<dbReference type="PANTHER" id="PTHR23502:SF132">
    <property type="entry name" value="POLYAMINE TRANSPORTER 2-RELATED"/>
    <property type="match status" value="1"/>
</dbReference>
<dbReference type="InterPro" id="IPR011701">
    <property type="entry name" value="MFS"/>
</dbReference>
<dbReference type="AlphaFoldDB" id="A0A6B0XXG3"/>
<accession>A0A6B0XXG3</accession>
<feature type="domain" description="Major facilitator superfamily (MFS) profile" evidence="7">
    <location>
        <begin position="50"/>
        <end position="183"/>
    </location>
</feature>
<dbReference type="SUPFAM" id="SSF103473">
    <property type="entry name" value="MFS general substrate transporter"/>
    <property type="match status" value="1"/>
</dbReference>
<comment type="subcellular location">
    <subcellularLocation>
        <location evidence="1">Membrane</location>
        <topology evidence="1">Multi-pass membrane protein</topology>
    </subcellularLocation>
</comment>
<name>A0A6B0XXG3_9RHOB</name>
<keyword evidence="5 6" id="KW-0472">Membrane</keyword>
<dbReference type="GO" id="GO:0005886">
    <property type="term" value="C:plasma membrane"/>
    <property type="evidence" value="ECO:0007669"/>
    <property type="project" value="TreeGrafter"/>
</dbReference>
<keyword evidence="4 6" id="KW-1133">Transmembrane helix</keyword>
<protein>
    <submittedName>
        <fullName evidence="8">Multidrug effflux MFS transporter</fullName>
    </submittedName>
</protein>
<sequence>MQGAPAGNGQGQMPVRCIEGRNGCCCGMESMTGKREPAPFPDGHGTEYTAQERVCIGLLIASTVLTMMATDFHVPSLPGIAAELRADARAVALTMSLNLLGFLLGQAVAGPLSDFIGRWRVFRIGVAGCVISSGLCAMAASLDALILFRAVQGFASMCGGAVALALINDLFEDSKRVRAMSLY</sequence>
<keyword evidence="3 6" id="KW-0812">Transmembrane</keyword>
<dbReference type="Pfam" id="PF07690">
    <property type="entry name" value="MFS_1"/>
    <property type="match status" value="1"/>
</dbReference>
<comment type="caution">
    <text evidence="8">The sequence shown here is derived from an EMBL/GenBank/DDBJ whole genome shotgun (WGS) entry which is preliminary data.</text>
</comment>
<evidence type="ECO:0000256" key="2">
    <source>
        <dbReference type="ARBA" id="ARBA00022448"/>
    </source>
</evidence>
<dbReference type="EMBL" id="VXRY01000093">
    <property type="protein sequence ID" value="MXY32935.1"/>
    <property type="molecule type" value="Genomic_DNA"/>
</dbReference>
<evidence type="ECO:0000256" key="3">
    <source>
        <dbReference type="ARBA" id="ARBA00022692"/>
    </source>
</evidence>
<feature type="transmembrane region" description="Helical" evidence="6">
    <location>
        <begin position="121"/>
        <end position="140"/>
    </location>
</feature>
<keyword evidence="2" id="KW-0813">Transport</keyword>
<evidence type="ECO:0000256" key="6">
    <source>
        <dbReference type="SAM" id="Phobius"/>
    </source>
</evidence>
<dbReference type="PANTHER" id="PTHR23502">
    <property type="entry name" value="MAJOR FACILITATOR SUPERFAMILY"/>
    <property type="match status" value="1"/>
</dbReference>
<proteinExistence type="predicted"/>
<gene>
    <name evidence="8" type="ORF">F4Y60_02360</name>
</gene>
<dbReference type="InterPro" id="IPR020846">
    <property type="entry name" value="MFS_dom"/>
</dbReference>
<feature type="transmembrane region" description="Helical" evidence="6">
    <location>
        <begin position="146"/>
        <end position="171"/>
    </location>
</feature>
<feature type="transmembrane region" description="Helical" evidence="6">
    <location>
        <begin position="54"/>
        <end position="70"/>
    </location>
</feature>
<dbReference type="GO" id="GO:1990961">
    <property type="term" value="P:xenobiotic detoxification by transmembrane export across the plasma membrane"/>
    <property type="evidence" value="ECO:0007669"/>
    <property type="project" value="TreeGrafter"/>
</dbReference>
<dbReference type="GO" id="GO:0022857">
    <property type="term" value="F:transmembrane transporter activity"/>
    <property type="evidence" value="ECO:0007669"/>
    <property type="project" value="InterPro"/>
</dbReference>
<dbReference type="Gene3D" id="1.20.1720.10">
    <property type="entry name" value="Multidrug resistance protein D"/>
    <property type="match status" value="1"/>
</dbReference>
<evidence type="ECO:0000259" key="7">
    <source>
        <dbReference type="PROSITE" id="PS50850"/>
    </source>
</evidence>
<evidence type="ECO:0000256" key="5">
    <source>
        <dbReference type="ARBA" id="ARBA00023136"/>
    </source>
</evidence>
<organism evidence="8">
    <name type="scientific">Boseongicola sp. SB0664_bin_43</name>
    <dbReference type="NCBI Taxonomy" id="2604844"/>
    <lineage>
        <taxon>Bacteria</taxon>
        <taxon>Pseudomonadati</taxon>
        <taxon>Pseudomonadota</taxon>
        <taxon>Alphaproteobacteria</taxon>
        <taxon>Rhodobacterales</taxon>
        <taxon>Paracoccaceae</taxon>
        <taxon>Boseongicola</taxon>
    </lineage>
</organism>
<evidence type="ECO:0000256" key="4">
    <source>
        <dbReference type="ARBA" id="ARBA00022989"/>
    </source>
</evidence>
<reference evidence="8" key="1">
    <citation type="submission" date="2019-09" db="EMBL/GenBank/DDBJ databases">
        <title>Characterisation of the sponge microbiome using genome-centric metagenomics.</title>
        <authorList>
            <person name="Engelberts J.P."/>
            <person name="Robbins S.J."/>
            <person name="De Goeij J.M."/>
            <person name="Aranda M."/>
            <person name="Bell S.C."/>
            <person name="Webster N.S."/>
        </authorList>
    </citation>
    <scope>NUCLEOTIDE SEQUENCE</scope>
    <source>
        <strain evidence="8">SB0664_bin_43</strain>
    </source>
</reference>
<evidence type="ECO:0000256" key="1">
    <source>
        <dbReference type="ARBA" id="ARBA00004141"/>
    </source>
</evidence>
<evidence type="ECO:0000313" key="8">
    <source>
        <dbReference type="EMBL" id="MXY32935.1"/>
    </source>
</evidence>
<dbReference type="InterPro" id="IPR036259">
    <property type="entry name" value="MFS_trans_sf"/>
</dbReference>
<dbReference type="PROSITE" id="PS50850">
    <property type="entry name" value="MFS"/>
    <property type="match status" value="1"/>
</dbReference>
<feature type="transmembrane region" description="Helical" evidence="6">
    <location>
        <begin position="90"/>
        <end position="109"/>
    </location>
</feature>